<feature type="region of interest" description="Disordered" evidence="11">
    <location>
        <begin position="1"/>
        <end position="45"/>
    </location>
</feature>
<evidence type="ECO:0000256" key="5">
    <source>
        <dbReference type="ARBA" id="ARBA00022798"/>
    </source>
</evidence>
<dbReference type="EC" id="3.1.4.46" evidence="3"/>
<evidence type="ECO:0000259" key="12">
    <source>
        <dbReference type="PROSITE" id="PS51704"/>
    </source>
</evidence>
<keyword evidence="5" id="KW-0319">Glycerol metabolism</keyword>
<dbReference type="GO" id="GO:0006071">
    <property type="term" value="P:glycerol metabolic process"/>
    <property type="evidence" value="ECO:0007669"/>
    <property type="project" value="UniProtKB-KW"/>
</dbReference>
<keyword evidence="4" id="KW-0812">Transmembrane</keyword>
<dbReference type="GO" id="GO:0005737">
    <property type="term" value="C:cytoplasm"/>
    <property type="evidence" value="ECO:0007669"/>
    <property type="project" value="UniProtKB-ARBA"/>
</dbReference>
<dbReference type="AlphaFoldDB" id="A0AAW1QRL9"/>
<dbReference type="InterPro" id="IPR052271">
    <property type="entry name" value="GDPD-Related"/>
</dbReference>
<dbReference type="InterPro" id="IPR030395">
    <property type="entry name" value="GP_PDE_dom"/>
</dbReference>
<sequence>MKRSSSQAGTGTGCEGVDKRPRTAARRQPAWCHPDPAQHKQPCPVNRPCINYAADRIRSHSEASCSSGTLDLAPGAVAGRAAAVAAGAAAAATQQHKQQPATSDSGSNRVVEGDVADTGTQARPRPSCHGHCARTAALERQLEEQRCMLETLHSKNVLLSVMNSNLMPVGAICQSMHSFVATPAGQTWLLSMSEEGPPIQDCEPIVISHRAGGNEAPENTLAALRNAEKSGSRVMQMDILQTSDGVPVIFHDTNMKRATGVDVDIKTLTASQLPKYKEVLEPLITLGAEPLHTPGFGDAGCQIPTLQQLLEEAAPETYFILEFWEEDEALIRKSVELIQAAGRQDRVILGNPFSGVTWQMCRAALPEAPIIMNLNHSYKLYAFYMLGLLRFWTPPAPHAVLNIPLLTGWEAGFKQPSQTGWKTRISGQAFMALVRLWKWLFPRPGLFKWLQAHGIPVVVFIHNRPEDWDYDLGLDGITAIQTDNPAKLAAYLDAHDPERRVVHAAAAAGVKNAN</sequence>
<keyword evidence="7" id="KW-1133">Transmembrane helix</keyword>
<dbReference type="GO" id="GO:0008889">
    <property type="term" value="F:glycerophosphodiester phosphodiesterase activity"/>
    <property type="evidence" value="ECO:0007669"/>
    <property type="project" value="UniProtKB-EC"/>
</dbReference>
<keyword evidence="8" id="KW-0443">Lipid metabolism</keyword>
<dbReference type="PANTHER" id="PTHR42758">
    <property type="entry name" value="PHOSPHATIDYLGLYCEROL PHOSPHOLIPASE C"/>
    <property type="match status" value="1"/>
</dbReference>
<keyword evidence="14" id="KW-1185">Reference proteome</keyword>
<evidence type="ECO:0000256" key="6">
    <source>
        <dbReference type="ARBA" id="ARBA00022801"/>
    </source>
</evidence>
<gene>
    <name evidence="13" type="ORF">WJX72_008107</name>
</gene>
<comment type="similarity">
    <text evidence="2">Belongs to the glycerophosphoryl diester phosphodiesterase family.</text>
</comment>
<evidence type="ECO:0000256" key="9">
    <source>
        <dbReference type="ARBA" id="ARBA00023136"/>
    </source>
</evidence>
<proteinExistence type="inferred from homology"/>
<dbReference type="SUPFAM" id="SSF51695">
    <property type="entry name" value="PLC-like phosphodiesterases"/>
    <property type="match status" value="1"/>
</dbReference>
<dbReference type="GO" id="GO:0016020">
    <property type="term" value="C:membrane"/>
    <property type="evidence" value="ECO:0007669"/>
    <property type="project" value="UniProtKB-SubCell"/>
</dbReference>
<keyword evidence="6" id="KW-0378">Hydrolase</keyword>
<keyword evidence="9" id="KW-0472">Membrane</keyword>
<evidence type="ECO:0000256" key="7">
    <source>
        <dbReference type="ARBA" id="ARBA00022989"/>
    </source>
</evidence>
<dbReference type="EMBL" id="JALJOR010000002">
    <property type="protein sequence ID" value="KAK9824148.1"/>
    <property type="molecule type" value="Genomic_DNA"/>
</dbReference>
<dbReference type="Proteomes" id="UP001489004">
    <property type="component" value="Unassembled WGS sequence"/>
</dbReference>
<dbReference type="PROSITE" id="PS51704">
    <property type="entry name" value="GP_PDE"/>
    <property type="match status" value="1"/>
</dbReference>
<dbReference type="Gene3D" id="3.20.20.190">
    <property type="entry name" value="Phosphatidylinositol (PI) phosphodiesterase"/>
    <property type="match status" value="1"/>
</dbReference>
<evidence type="ECO:0000256" key="8">
    <source>
        <dbReference type="ARBA" id="ARBA00023098"/>
    </source>
</evidence>
<dbReference type="Pfam" id="PF03009">
    <property type="entry name" value="GDPD"/>
    <property type="match status" value="1"/>
</dbReference>
<dbReference type="GO" id="GO:0046475">
    <property type="term" value="P:glycerophospholipid catabolic process"/>
    <property type="evidence" value="ECO:0007669"/>
    <property type="project" value="TreeGrafter"/>
</dbReference>
<reference evidence="13 14" key="1">
    <citation type="journal article" date="2024" name="Nat. Commun.">
        <title>Phylogenomics reveals the evolutionary origins of lichenization in chlorophyte algae.</title>
        <authorList>
            <person name="Puginier C."/>
            <person name="Libourel C."/>
            <person name="Otte J."/>
            <person name="Skaloud P."/>
            <person name="Haon M."/>
            <person name="Grisel S."/>
            <person name="Petersen M."/>
            <person name="Berrin J.G."/>
            <person name="Delaux P.M."/>
            <person name="Dal Grande F."/>
            <person name="Keller J."/>
        </authorList>
    </citation>
    <scope>NUCLEOTIDE SEQUENCE [LARGE SCALE GENOMIC DNA]</scope>
    <source>
        <strain evidence="13 14">SAG 2043</strain>
    </source>
</reference>
<evidence type="ECO:0000256" key="10">
    <source>
        <dbReference type="ARBA" id="ARBA00047512"/>
    </source>
</evidence>
<comment type="subcellular location">
    <subcellularLocation>
        <location evidence="1">Membrane</location>
    </subcellularLocation>
</comment>
<evidence type="ECO:0000313" key="14">
    <source>
        <dbReference type="Proteomes" id="UP001489004"/>
    </source>
</evidence>
<dbReference type="InterPro" id="IPR017946">
    <property type="entry name" value="PLC-like_Pdiesterase_TIM-brl"/>
</dbReference>
<feature type="domain" description="GP-PDE" evidence="12">
    <location>
        <begin position="204"/>
        <end position="492"/>
    </location>
</feature>
<evidence type="ECO:0000256" key="4">
    <source>
        <dbReference type="ARBA" id="ARBA00022692"/>
    </source>
</evidence>
<evidence type="ECO:0000256" key="3">
    <source>
        <dbReference type="ARBA" id="ARBA00012247"/>
    </source>
</evidence>
<evidence type="ECO:0000256" key="2">
    <source>
        <dbReference type="ARBA" id="ARBA00007277"/>
    </source>
</evidence>
<evidence type="ECO:0000256" key="11">
    <source>
        <dbReference type="SAM" id="MobiDB-lite"/>
    </source>
</evidence>
<comment type="catalytic activity">
    <reaction evidence="10">
        <text>a sn-glycero-3-phosphodiester + H2O = an alcohol + sn-glycerol 3-phosphate + H(+)</text>
        <dbReference type="Rhea" id="RHEA:12969"/>
        <dbReference type="ChEBI" id="CHEBI:15377"/>
        <dbReference type="ChEBI" id="CHEBI:15378"/>
        <dbReference type="ChEBI" id="CHEBI:30879"/>
        <dbReference type="ChEBI" id="CHEBI:57597"/>
        <dbReference type="ChEBI" id="CHEBI:83408"/>
        <dbReference type="EC" id="3.1.4.46"/>
    </reaction>
</comment>
<protein>
    <recommendedName>
        <fullName evidence="3">glycerophosphodiester phosphodiesterase</fullName>
        <ecNumber evidence="3">3.1.4.46</ecNumber>
    </recommendedName>
</protein>
<organism evidence="13 14">
    <name type="scientific">[Myrmecia] bisecta</name>
    <dbReference type="NCBI Taxonomy" id="41462"/>
    <lineage>
        <taxon>Eukaryota</taxon>
        <taxon>Viridiplantae</taxon>
        <taxon>Chlorophyta</taxon>
        <taxon>core chlorophytes</taxon>
        <taxon>Trebouxiophyceae</taxon>
        <taxon>Trebouxiales</taxon>
        <taxon>Trebouxiaceae</taxon>
        <taxon>Myrmecia</taxon>
    </lineage>
</organism>
<dbReference type="PANTHER" id="PTHR42758:SF2">
    <property type="entry name" value="PHOSPHATIDYLGLYCEROL PHOSPHOLIPASE C"/>
    <property type="match status" value="1"/>
</dbReference>
<name>A0AAW1QRL9_9CHLO</name>
<accession>A0AAW1QRL9</accession>
<evidence type="ECO:0000256" key="1">
    <source>
        <dbReference type="ARBA" id="ARBA00004370"/>
    </source>
</evidence>
<comment type="caution">
    <text evidence="13">The sequence shown here is derived from an EMBL/GenBank/DDBJ whole genome shotgun (WGS) entry which is preliminary data.</text>
</comment>
<evidence type="ECO:0000313" key="13">
    <source>
        <dbReference type="EMBL" id="KAK9824148.1"/>
    </source>
</evidence>